<accession>A0A4R4WJF0</accession>
<dbReference type="AlphaFoldDB" id="A0A4R4WJF0"/>
<keyword evidence="1" id="KW-0472">Membrane</keyword>
<dbReference type="OrthoDB" id="5188656at2"/>
<keyword evidence="3" id="KW-1185">Reference proteome</keyword>
<gene>
    <name evidence="2" type="ORF">E1294_39855</name>
</gene>
<keyword evidence="1" id="KW-0812">Transmembrane</keyword>
<feature type="transmembrane region" description="Helical" evidence="1">
    <location>
        <begin position="101"/>
        <end position="123"/>
    </location>
</feature>
<name>A0A4R4WJF0_9ACTN</name>
<feature type="transmembrane region" description="Helical" evidence="1">
    <location>
        <begin position="31"/>
        <end position="51"/>
    </location>
</feature>
<feature type="transmembrane region" description="Helical" evidence="1">
    <location>
        <begin position="58"/>
        <end position="81"/>
    </location>
</feature>
<sequence>MLASYLTSRLIVGDRPIPGAAGPLTEELARLLSVSLATMVAGLVGLGLGAITRSGTAAITTVATFLFVLPTIINLLPTPWGERLGPLMLPNLAGHLARGELFALAGMAIYLAAVAIPANDLIVRRDA</sequence>
<proteinExistence type="predicted"/>
<evidence type="ECO:0000313" key="2">
    <source>
        <dbReference type="EMBL" id="TDD13770.1"/>
    </source>
</evidence>
<reference evidence="2 3" key="1">
    <citation type="submission" date="2019-03" db="EMBL/GenBank/DDBJ databases">
        <title>Draft genome sequences of novel Actinobacteria.</title>
        <authorList>
            <person name="Sahin N."/>
            <person name="Ay H."/>
            <person name="Saygin H."/>
        </authorList>
    </citation>
    <scope>NUCLEOTIDE SEQUENCE [LARGE SCALE GENOMIC DNA]</scope>
    <source>
        <strain evidence="2 3">KC712</strain>
    </source>
</reference>
<evidence type="ECO:0008006" key="4">
    <source>
        <dbReference type="Google" id="ProtNLM"/>
    </source>
</evidence>
<dbReference type="Proteomes" id="UP000294543">
    <property type="component" value="Unassembled WGS sequence"/>
</dbReference>
<protein>
    <recommendedName>
        <fullName evidence="4">ABC transporter permease</fullName>
    </recommendedName>
</protein>
<dbReference type="EMBL" id="SMKP01000165">
    <property type="protein sequence ID" value="TDD13770.1"/>
    <property type="molecule type" value="Genomic_DNA"/>
</dbReference>
<keyword evidence="1" id="KW-1133">Transmembrane helix</keyword>
<evidence type="ECO:0000256" key="1">
    <source>
        <dbReference type="SAM" id="Phobius"/>
    </source>
</evidence>
<organism evidence="2 3">
    <name type="scientific">Nonomuraea diastatica</name>
    <dbReference type="NCBI Taxonomy" id="1848329"/>
    <lineage>
        <taxon>Bacteria</taxon>
        <taxon>Bacillati</taxon>
        <taxon>Actinomycetota</taxon>
        <taxon>Actinomycetes</taxon>
        <taxon>Streptosporangiales</taxon>
        <taxon>Streptosporangiaceae</taxon>
        <taxon>Nonomuraea</taxon>
    </lineage>
</organism>
<evidence type="ECO:0000313" key="3">
    <source>
        <dbReference type="Proteomes" id="UP000294543"/>
    </source>
</evidence>
<comment type="caution">
    <text evidence="2">The sequence shown here is derived from an EMBL/GenBank/DDBJ whole genome shotgun (WGS) entry which is preliminary data.</text>
</comment>
<dbReference type="RefSeq" id="WP_132516147.1">
    <property type="nucleotide sequence ID" value="NZ_SMKP01000165.1"/>
</dbReference>